<accession>A0A2S5DKL4</accession>
<dbReference type="GO" id="GO:0016020">
    <property type="term" value="C:membrane"/>
    <property type="evidence" value="ECO:0007669"/>
    <property type="project" value="InterPro"/>
</dbReference>
<dbReference type="PROSITE" id="PS50111">
    <property type="entry name" value="CHEMOTAXIS_TRANSDUC_2"/>
    <property type="match status" value="1"/>
</dbReference>
<reference evidence="7" key="1">
    <citation type="submission" date="2018-02" db="EMBL/GenBank/DDBJ databases">
        <authorList>
            <person name="O'Hara-Hanley K."/>
            <person name="Soby S."/>
        </authorList>
    </citation>
    <scope>NUCLEOTIDE SEQUENCE [LARGE SCALE GENOMIC DNA]</scope>
    <source>
        <strain evidence="7">MWU14-2602</strain>
    </source>
</reference>
<keyword evidence="4" id="KW-0812">Transmembrane</keyword>
<evidence type="ECO:0000313" key="6">
    <source>
        <dbReference type="EMBL" id="POZ63623.1"/>
    </source>
</evidence>
<keyword evidence="4" id="KW-0472">Membrane</keyword>
<dbReference type="GO" id="GO:0004888">
    <property type="term" value="F:transmembrane signaling receptor activity"/>
    <property type="evidence" value="ECO:0007669"/>
    <property type="project" value="InterPro"/>
</dbReference>
<dbReference type="GO" id="GO:0006935">
    <property type="term" value="P:chemotaxis"/>
    <property type="evidence" value="ECO:0007669"/>
    <property type="project" value="InterPro"/>
</dbReference>
<evidence type="ECO:0000313" key="7">
    <source>
        <dbReference type="Proteomes" id="UP000237082"/>
    </source>
</evidence>
<sequence length="472" mass="50947">MSSPRKSTPFLRSRLAWGLLAFNLLVLLSVLDDYLLPDMARAIVSAALIAGSLALSWWLWQKGSRIFLLLNTLTNQLSLACSGELHHRSRHTREMGEVGQVAWQLNDFLDLVETYFKEINTCFQEISKGNFGRRPLSQGLPGILSSSLDSVNQAIQTMADNDGFVRRNRLSSQLAALSNPHLRQDLAGSQRDLSAISQSMDAVSGITRDNAAGARESLNSADVLSGHLQTIAGSVSSMDTASQMLAQEWQGIESSLADISAIADQTNLLALNAAIEAARAGETGRGFAVVADEVRKLAERSKSTANQVQGVLESLSTRIADMQAQASDAGAVAGEVQTSVEAFRLRFSSLAEQSDLVLRQVSAVQQKSQTSLQKVGHIIYKQQAYHAIEEARAQTPQQELTPWLDGDGAALFGSAIQPLRAPQQQLQQQVEAAVRAAAQSGQLDEAGIVAKMQSMEHISSKLQSELDQLADG</sequence>
<dbReference type="SMART" id="SM00283">
    <property type="entry name" value="MA"/>
    <property type="match status" value="1"/>
</dbReference>
<evidence type="ECO:0000256" key="1">
    <source>
        <dbReference type="ARBA" id="ARBA00023224"/>
    </source>
</evidence>
<dbReference type="InterPro" id="IPR004090">
    <property type="entry name" value="Chemotax_Me-accpt_rcpt"/>
</dbReference>
<feature type="domain" description="Methyl-accepting transducer" evidence="5">
    <location>
        <begin position="193"/>
        <end position="369"/>
    </location>
</feature>
<keyword evidence="4" id="KW-1133">Transmembrane helix</keyword>
<organism evidence="6 7">
    <name type="scientific">Chromobacterium alticapitis</name>
    <dbReference type="NCBI Taxonomy" id="2073169"/>
    <lineage>
        <taxon>Bacteria</taxon>
        <taxon>Pseudomonadati</taxon>
        <taxon>Pseudomonadota</taxon>
        <taxon>Betaproteobacteria</taxon>
        <taxon>Neisseriales</taxon>
        <taxon>Chromobacteriaceae</taxon>
        <taxon>Chromobacterium</taxon>
    </lineage>
</organism>
<dbReference type="PANTHER" id="PTHR32089">
    <property type="entry name" value="METHYL-ACCEPTING CHEMOTAXIS PROTEIN MCPB"/>
    <property type="match status" value="1"/>
</dbReference>
<protein>
    <submittedName>
        <fullName evidence="6">Chemotaxis protein</fullName>
    </submittedName>
</protein>
<dbReference type="Pfam" id="PF00015">
    <property type="entry name" value="MCPsignal"/>
    <property type="match status" value="1"/>
</dbReference>
<keyword evidence="1 3" id="KW-0807">Transducer</keyword>
<dbReference type="PANTHER" id="PTHR32089:SF112">
    <property type="entry name" value="LYSOZYME-LIKE PROTEIN-RELATED"/>
    <property type="match status" value="1"/>
</dbReference>
<dbReference type="EMBL" id="PQWB01000011">
    <property type="protein sequence ID" value="POZ63623.1"/>
    <property type="molecule type" value="Genomic_DNA"/>
</dbReference>
<gene>
    <name evidence="6" type="ORF">C2I19_03040</name>
</gene>
<dbReference type="Proteomes" id="UP000237082">
    <property type="component" value="Unassembled WGS sequence"/>
</dbReference>
<name>A0A2S5DKL4_9NEIS</name>
<evidence type="ECO:0000256" key="3">
    <source>
        <dbReference type="PROSITE-ProRule" id="PRU00284"/>
    </source>
</evidence>
<dbReference type="SUPFAM" id="SSF58104">
    <property type="entry name" value="Methyl-accepting chemotaxis protein (MCP) signaling domain"/>
    <property type="match status" value="1"/>
</dbReference>
<keyword evidence="7" id="KW-1185">Reference proteome</keyword>
<dbReference type="InterPro" id="IPR004089">
    <property type="entry name" value="MCPsignal_dom"/>
</dbReference>
<dbReference type="Gene3D" id="1.10.287.950">
    <property type="entry name" value="Methyl-accepting chemotaxis protein"/>
    <property type="match status" value="1"/>
</dbReference>
<evidence type="ECO:0000256" key="4">
    <source>
        <dbReference type="SAM" id="Phobius"/>
    </source>
</evidence>
<evidence type="ECO:0000259" key="5">
    <source>
        <dbReference type="PROSITE" id="PS50111"/>
    </source>
</evidence>
<comment type="caution">
    <text evidence="6">The sequence shown here is derived from an EMBL/GenBank/DDBJ whole genome shotgun (WGS) entry which is preliminary data.</text>
</comment>
<dbReference type="RefSeq" id="WP_103901240.1">
    <property type="nucleotide sequence ID" value="NZ_PQWB01000011.1"/>
</dbReference>
<feature type="transmembrane region" description="Helical" evidence="4">
    <location>
        <begin position="42"/>
        <end position="60"/>
    </location>
</feature>
<dbReference type="AlphaFoldDB" id="A0A2S5DKL4"/>
<dbReference type="PRINTS" id="PR00260">
    <property type="entry name" value="CHEMTRNSDUCR"/>
</dbReference>
<dbReference type="OrthoDB" id="9808588at2"/>
<dbReference type="GO" id="GO:0007165">
    <property type="term" value="P:signal transduction"/>
    <property type="evidence" value="ECO:0007669"/>
    <property type="project" value="UniProtKB-KW"/>
</dbReference>
<comment type="similarity">
    <text evidence="2">Belongs to the methyl-accepting chemotaxis (MCP) protein family.</text>
</comment>
<proteinExistence type="inferred from homology"/>
<evidence type="ECO:0000256" key="2">
    <source>
        <dbReference type="ARBA" id="ARBA00029447"/>
    </source>
</evidence>